<proteinExistence type="predicted"/>
<keyword evidence="5" id="KW-1185">Reference proteome</keyword>
<dbReference type="AlphaFoldDB" id="A0A1M5B073"/>
<sequence>MKFHPKNLLQVTLVCFVLILSFSCNKDSDLLAEYVVENPQSFLVNDVVVTLANNPIVISPLSNDTFEEPEKVAITEVTPPKMGTAVVNDDNTITYTPDTDQTGSDEFDYSASVTNPDNTVTTETGSVTVTVTDKTPTEPTSPSEMGALKAFPGAEGFGKNTTGGRGGIVVEVTNLNDSGSGSLRSALDMKGKRTIVFKVAGNINLNSYLSVGPDNGDLTIAGQTAPGGGITIANHGIRIQGSNTIVRYLRFRPGNSADTGEDAVTIVAYSGRTTKNVILDHCSISWGKDENFNIGAIGGNGVNNVT</sequence>
<evidence type="ECO:0000313" key="5">
    <source>
        <dbReference type="Proteomes" id="UP000184406"/>
    </source>
</evidence>
<feature type="signal peptide" evidence="3">
    <location>
        <begin position="1"/>
        <end position="26"/>
    </location>
</feature>
<keyword evidence="1" id="KW-0479">Metal-binding</keyword>
<keyword evidence="2" id="KW-0325">Glycoprotein</keyword>
<name>A0A1M5B073_9FLAO</name>
<dbReference type="InterPro" id="IPR012334">
    <property type="entry name" value="Pectin_lyas_fold"/>
</dbReference>
<dbReference type="EMBL" id="FQUX01000003">
    <property type="protein sequence ID" value="SHF35961.1"/>
    <property type="molecule type" value="Genomic_DNA"/>
</dbReference>
<evidence type="ECO:0000256" key="3">
    <source>
        <dbReference type="SAM" id="SignalP"/>
    </source>
</evidence>
<dbReference type="Gene3D" id="2.60.40.3440">
    <property type="match status" value="1"/>
</dbReference>
<dbReference type="SUPFAM" id="SSF51126">
    <property type="entry name" value="Pectin lyase-like"/>
    <property type="match status" value="1"/>
</dbReference>
<feature type="non-terminal residue" evidence="4">
    <location>
        <position position="306"/>
    </location>
</feature>
<evidence type="ECO:0000256" key="1">
    <source>
        <dbReference type="ARBA" id="ARBA00022723"/>
    </source>
</evidence>
<feature type="chain" id="PRO_5013313683" description="Pectate lyase" evidence="3">
    <location>
        <begin position="27"/>
        <end position="306"/>
    </location>
</feature>
<dbReference type="Proteomes" id="UP000184406">
    <property type="component" value="Unassembled WGS sequence"/>
</dbReference>
<dbReference type="Pfam" id="PF17963">
    <property type="entry name" value="Big_9"/>
    <property type="match status" value="1"/>
</dbReference>
<dbReference type="RefSeq" id="WP_245802542.1">
    <property type="nucleotide sequence ID" value="NZ_FQUX01000003.1"/>
</dbReference>
<evidence type="ECO:0000313" key="4">
    <source>
        <dbReference type="EMBL" id="SHF35961.1"/>
    </source>
</evidence>
<gene>
    <name evidence="4" type="ORF">SAMN03080594_103470</name>
</gene>
<dbReference type="PANTHER" id="PTHR42970">
    <property type="entry name" value="PECTATE LYASE C-RELATED"/>
    <property type="match status" value="1"/>
</dbReference>
<dbReference type="GO" id="GO:0046872">
    <property type="term" value="F:metal ion binding"/>
    <property type="evidence" value="ECO:0007669"/>
    <property type="project" value="UniProtKB-KW"/>
</dbReference>
<keyword evidence="3" id="KW-0732">Signal</keyword>
<evidence type="ECO:0008006" key="6">
    <source>
        <dbReference type="Google" id="ProtNLM"/>
    </source>
</evidence>
<organism evidence="4 5">
    <name type="scientific">Arenibacter palladensis</name>
    <dbReference type="NCBI Taxonomy" id="237373"/>
    <lineage>
        <taxon>Bacteria</taxon>
        <taxon>Pseudomonadati</taxon>
        <taxon>Bacteroidota</taxon>
        <taxon>Flavobacteriia</taxon>
        <taxon>Flavobacteriales</taxon>
        <taxon>Flavobacteriaceae</taxon>
        <taxon>Arenibacter</taxon>
    </lineage>
</organism>
<reference evidence="5" key="1">
    <citation type="submission" date="2016-11" db="EMBL/GenBank/DDBJ databases">
        <authorList>
            <person name="Varghese N."/>
            <person name="Submissions S."/>
        </authorList>
    </citation>
    <scope>NUCLEOTIDE SEQUENCE [LARGE SCALE GENOMIC DNA]</scope>
    <source>
        <strain evidence="5">DSM 17539</strain>
    </source>
</reference>
<protein>
    <recommendedName>
        <fullName evidence="6">Pectate lyase</fullName>
    </recommendedName>
</protein>
<dbReference type="InterPro" id="IPR011050">
    <property type="entry name" value="Pectin_lyase_fold/virulence"/>
</dbReference>
<dbReference type="Gene3D" id="2.160.20.10">
    <property type="entry name" value="Single-stranded right-handed beta-helix, Pectin lyase-like"/>
    <property type="match status" value="1"/>
</dbReference>
<dbReference type="InterPro" id="IPR052063">
    <property type="entry name" value="Polysaccharide_Lyase_1"/>
</dbReference>
<dbReference type="PROSITE" id="PS51257">
    <property type="entry name" value="PROKAR_LIPOPROTEIN"/>
    <property type="match status" value="1"/>
</dbReference>
<evidence type="ECO:0000256" key="2">
    <source>
        <dbReference type="ARBA" id="ARBA00023180"/>
    </source>
</evidence>
<accession>A0A1M5B073</accession>
<dbReference type="PANTHER" id="PTHR42970:SF1">
    <property type="entry name" value="PECTATE LYASE C-RELATED"/>
    <property type="match status" value="1"/>
</dbReference>